<sequence>KMLYLANLVYGILQLSNPKIVKETGPPQSCLLQPVFFFFFFEILSLLFFILCVQVRSFFLEVEGNLMALLRACLNSEREISTCVISSFVEHFQSVETEDEGWGCGWRNIQMLCSHLLTRREGKEAMFGGLGFVPDIASLQRWLEIAWKRGFDAVGSNLLGNKVYGTDKWISTAECATLFRSFGLRARIVDFGSKEPRAEPMTSLDDVLISWIWNYFSDGEFSRLENRVTISTKSPLCFQHQGHSRTIVGIQVKQLQIDGSRQYTLLILDPDHKTEALERSLKQNSGWQRLIKRGCLCYVDQGIAHGKEREQLKTVSSIYFEA</sequence>
<dbReference type="PANTHER" id="PTHR48153">
    <property type="entry name" value="UFM1-SPECIFIC PROTEASE 2"/>
    <property type="match status" value="1"/>
</dbReference>
<evidence type="ECO:0000256" key="1">
    <source>
        <dbReference type="ARBA" id="ARBA00022801"/>
    </source>
</evidence>
<feature type="transmembrane region" description="Helical" evidence="2">
    <location>
        <begin position="34"/>
        <end position="53"/>
    </location>
</feature>
<comment type="caution">
    <text evidence="4">The sequence shown here is derived from an EMBL/GenBank/DDBJ whole genome shotgun (WGS) entry which is preliminary data.</text>
</comment>
<feature type="domain" description="UFSP1/2/DUB catalytic" evidence="3">
    <location>
        <begin position="81"/>
        <end position="289"/>
    </location>
</feature>
<dbReference type="Pfam" id="PF07910">
    <property type="entry name" value="Peptidase_C78"/>
    <property type="match status" value="1"/>
</dbReference>
<dbReference type="Gene3D" id="3.90.70.130">
    <property type="match status" value="1"/>
</dbReference>
<evidence type="ECO:0000313" key="4">
    <source>
        <dbReference type="EMBL" id="MCL7051729.1"/>
    </source>
</evidence>
<keyword evidence="5" id="KW-1185">Reference proteome</keyword>
<keyword evidence="2" id="KW-0812">Transmembrane</keyword>
<dbReference type="InterPro" id="IPR012462">
    <property type="entry name" value="UFSP1/2_DUB_cat"/>
</dbReference>
<evidence type="ECO:0000259" key="3">
    <source>
        <dbReference type="Pfam" id="PF07910"/>
    </source>
</evidence>
<keyword evidence="1" id="KW-0378">Hydrolase</keyword>
<dbReference type="AlphaFoldDB" id="A0AA41W209"/>
<name>A0AA41W209_PAPNU</name>
<keyword evidence="2" id="KW-0472">Membrane</keyword>
<accession>A0AA41W209</accession>
<dbReference type="GO" id="GO:0019783">
    <property type="term" value="F:ubiquitin-like protein peptidase activity"/>
    <property type="evidence" value="ECO:0007669"/>
    <property type="project" value="UniProtKB-ARBA"/>
</dbReference>
<dbReference type="EMBL" id="JAJJMA010341803">
    <property type="protein sequence ID" value="MCL7051729.1"/>
    <property type="molecule type" value="Genomic_DNA"/>
</dbReference>
<dbReference type="Proteomes" id="UP001177140">
    <property type="component" value="Unassembled WGS sequence"/>
</dbReference>
<organism evidence="4 5">
    <name type="scientific">Papaver nudicaule</name>
    <name type="common">Iceland poppy</name>
    <dbReference type="NCBI Taxonomy" id="74823"/>
    <lineage>
        <taxon>Eukaryota</taxon>
        <taxon>Viridiplantae</taxon>
        <taxon>Streptophyta</taxon>
        <taxon>Embryophyta</taxon>
        <taxon>Tracheophyta</taxon>
        <taxon>Spermatophyta</taxon>
        <taxon>Magnoliopsida</taxon>
        <taxon>Ranunculales</taxon>
        <taxon>Papaveraceae</taxon>
        <taxon>Papaveroideae</taxon>
        <taxon>Papaver</taxon>
    </lineage>
</organism>
<gene>
    <name evidence="4" type="ORF">MKW94_018539</name>
</gene>
<dbReference type="PANTHER" id="PTHR48153:SF4">
    <property type="entry name" value="UBIQUITIN CARBOXYL-TERMINAL HYDROLASE MUG105"/>
    <property type="match status" value="1"/>
</dbReference>
<evidence type="ECO:0000313" key="5">
    <source>
        <dbReference type="Proteomes" id="UP001177140"/>
    </source>
</evidence>
<reference evidence="4" key="1">
    <citation type="submission" date="2022-03" db="EMBL/GenBank/DDBJ databases">
        <title>A functionally conserved STORR gene fusion in Papaver species that diverged 16.8 million years ago.</title>
        <authorList>
            <person name="Catania T."/>
        </authorList>
    </citation>
    <scope>NUCLEOTIDE SEQUENCE</scope>
    <source>
        <strain evidence="4">S-191538</strain>
    </source>
</reference>
<feature type="non-terminal residue" evidence="4">
    <location>
        <position position="322"/>
    </location>
</feature>
<proteinExistence type="predicted"/>
<evidence type="ECO:0000256" key="2">
    <source>
        <dbReference type="SAM" id="Phobius"/>
    </source>
</evidence>
<keyword evidence="2" id="KW-1133">Transmembrane helix</keyword>
<protein>
    <recommendedName>
        <fullName evidence="3">UFSP1/2/DUB catalytic domain-containing protein</fullName>
    </recommendedName>
</protein>